<gene>
    <name evidence="1" type="ORF">BpHYR1_047411</name>
</gene>
<dbReference type="EMBL" id="REGN01009132">
    <property type="protein sequence ID" value="RNA01882.1"/>
    <property type="molecule type" value="Genomic_DNA"/>
</dbReference>
<organism evidence="1 2">
    <name type="scientific">Brachionus plicatilis</name>
    <name type="common">Marine rotifer</name>
    <name type="synonym">Brachionus muelleri</name>
    <dbReference type="NCBI Taxonomy" id="10195"/>
    <lineage>
        <taxon>Eukaryota</taxon>
        <taxon>Metazoa</taxon>
        <taxon>Spiralia</taxon>
        <taxon>Gnathifera</taxon>
        <taxon>Rotifera</taxon>
        <taxon>Eurotatoria</taxon>
        <taxon>Monogononta</taxon>
        <taxon>Pseudotrocha</taxon>
        <taxon>Ploima</taxon>
        <taxon>Brachionidae</taxon>
        <taxon>Brachionus</taxon>
    </lineage>
</organism>
<proteinExistence type="predicted"/>
<dbReference type="Proteomes" id="UP000276133">
    <property type="component" value="Unassembled WGS sequence"/>
</dbReference>
<evidence type="ECO:0000313" key="2">
    <source>
        <dbReference type="Proteomes" id="UP000276133"/>
    </source>
</evidence>
<evidence type="ECO:0000313" key="1">
    <source>
        <dbReference type="EMBL" id="RNA01882.1"/>
    </source>
</evidence>
<name>A0A3M7PRW3_BRAPC</name>
<comment type="caution">
    <text evidence="1">The sequence shown here is derived from an EMBL/GenBank/DDBJ whole genome shotgun (WGS) entry which is preliminary data.</text>
</comment>
<protein>
    <submittedName>
        <fullName evidence="1">Uncharacterized protein</fullName>
    </submittedName>
</protein>
<reference evidence="1 2" key="1">
    <citation type="journal article" date="2018" name="Sci. Rep.">
        <title>Genomic signatures of local adaptation to the degree of environmental predictability in rotifers.</title>
        <authorList>
            <person name="Franch-Gras L."/>
            <person name="Hahn C."/>
            <person name="Garcia-Roger E.M."/>
            <person name="Carmona M.J."/>
            <person name="Serra M."/>
            <person name="Gomez A."/>
        </authorList>
    </citation>
    <scope>NUCLEOTIDE SEQUENCE [LARGE SCALE GENOMIC DNA]</scope>
    <source>
        <strain evidence="1">HYR1</strain>
    </source>
</reference>
<accession>A0A3M7PRW3</accession>
<sequence>MLLVLNSDMVSELGGNIINAVVDSSLQEVEHQLVNSFFTNVRILDALSKRIRLSKINKTIDIPYTKASHLTRFIKI</sequence>
<keyword evidence="2" id="KW-1185">Reference proteome</keyword>
<dbReference type="AlphaFoldDB" id="A0A3M7PRW3"/>